<feature type="region of interest" description="Disordered" evidence="1">
    <location>
        <begin position="1"/>
        <end position="20"/>
    </location>
</feature>
<keyword evidence="3" id="KW-1185">Reference proteome</keyword>
<dbReference type="EMBL" id="BPLQ01002371">
    <property type="protein sequence ID" value="GIX92109.1"/>
    <property type="molecule type" value="Genomic_DNA"/>
</dbReference>
<dbReference type="AlphaFoldDB" id="A0AAV4P4Z7"/>
<proteinExistence type="predicted"/>
<evidence type="ECO:0000313" key="3">
    <source>
        <dbReference type="Proteomes" id="UP001054837"/>
    </source>
</evidence>
<name>A0AAV4P4Z7_9ARAC</name>
<reference evidence="2 3" key="1">
    <citation type="submission" date="2021-06" db="EMBL/GenBank/DDBJ databases">
        <title>Caerostris darwini draft genome.</title>
        <authorList>
            <person name="Kono N."/>
            <person name="Arakawa K."/>
        </authorList>
    </citation>
    <scope>NUCLEOTIDE SEQUENCE [LARGE SCALE GENOMIC DNA]</scope>
</reference>
<protein>
    <submittedName>
        <fullName evidence="2">Uncharacterized protein</fullName>
    </submittedName>
</protein>
<gene>
    <name evidence="2" type="ORF">CDAR_222221</name>
</gene>
<evidence type="ECO:0000256" key="1">
    <source>
        <dbReference type="SAM" id="MobiDB-lite"/>
    </source>
</evidence>
<accession>A0AAV4P4Z7</accession>
<feature type="compositionally biased region" description="Basic and acidic residues" evidence="1">
    <location>
        <begin position="1"/>
        <end position="17"/>
    </location>
</feature>
<organism evidence="2 3">
    <name type="scientific">Caerostris darwini</name>
    <dbReference type="NCBI Taxonomy" id="1538125"/>
    <lineage>
        <taxon>Eukaryota</taxon>
        <taxon>Metazoa</taxon>
        <taxon>Ecdysozoa</taxon>
        <taxon>Arthropoda</taxon>
        <taxon>Chelicerata</taxon>
        <taxon>Arachnida</taxon>
        <taxon>Araneae</taxon>
        <taxon>Araneomorphae</taxon>
        <taxon>Entelegynae</taxon>
        <taxon>Araneoidea</taxon>
        <taxon>Araneidae</taxon>
        <taxon>Caerostris</taxon>
    </lineage>
</organism>
<sequence>MTRGVAIEKDSFPKRSDTSANGICSRRTSATLQIIAPLPVLLCPWSRGDERGVDLREDRLLSHGIEARGCEVISDKDLNPPSSPMQNADHFNMVYHFNGQLAYRLRSTNGGNTPQIPHLNSLIGF</sequence>
<dbReference type="Proteomes" id="UP001054837">
    <property type="component" value="Unassembled WGS sequence"/>
</dbReference>
<comment type="caution">
    <text evidence="2">The sequence shown here is derived from an EMBL/GenBank/DDBJ whole genome shotgun (WGS) entry which is preliminary data.</text>
</comment>
<evidence type="ECO:0000313" key="2">
    <source>
        <dbReference type="EMBL" id="GIX92109.1"/>
    </source>
</evidence>